<dbReference type="EMBL" id="CAJNOH010000181">
    <property type="protein sequence ID" value="CAF0930828.1"/>
    <property type="molecule type" value="Genomic_DNA"/>
</dbReference>
<dbReference type="EMBL" id="CAJOBE010002329">
    <property type="protein sequence ID" value="CAF3814805.1"/>
    <property type="molecule type" value="Genomic_DNA"/>
</dbReference>
<dbReference type="EMBL" id="CAJNOU010001373">
    <property type="protein sequence ID" value="CAF1194560.1"/>
    <property type="molecule type" value="Genomic_DNA"/>
</dbReference>
<name>A0A818R5C6_9BILA</name>
<gene>
    <name evidence="8" type="ORF">FNK824_LOCUS15791</name>
    <name evidence="3" type="ORF">JXQ802_LOCUS18716</name>
    <name evidence="4" type="ORF">JXQ802_LOCUS18867</name>
    <name evidence="7" type="ORF">OTI717_LOCUS9020</name>
    <name evidence="2" type="ORF">PYM288_LOCUS11042</name>
    <name evidence="5" type="ORF">RFH988_LOCUS21478</name>
    <name evidence="6" type="ORF">SEV965_LOCUS20790</name>
</gene>
<dbReference type="OrthoDB" id="10008021at2759"/>
<keyword evidence="1" id="KW-0472">Membrane</keyword>
<dbReference type="Proteomes" id="UP000663823">
    <property type="component" value="Unassembled WGS sequence"/>
</dbReference>
<proteinExistence type="predicted"/>
<dbReference type="EMBL" id="CAJNOL010000497">
    <property type="protein sequence ID" value="CAF1091505.1"/>
    <property type="molecule type" value="Genomic_DNA"/>
</dbReference>
<evidence type="ECO:0000313" key="5">
    <source>
        <dbReference type="EMBL" id="CAF1142782.1"/>
    </source>
</evidence>
<keyword evidence="10" id="KW-1185">Reference proteome</keyword>
<evidence type="ECO:0000313" key="4">
    <source>
        <dbReference type="EMBL" id="CAF1094406.1"/>
    </source>
</evidence>
<organism evidence="7 9">
    <name type="scientific">Rotaria sordida</name>
    <dbReference type="NCBI Taxonomy" id="392033"/>
    <lineage>
        <taxon>Eukaryota</taxon>
        <taxon>Metazoa</taxon>
        <taxon>Spiralia</taxon>
        <taxon>Gnathifera</taxon>
        <taxon>Rotifera</taxon>
        <taxon>Eurotatoria</taxon>
        <taxon>Bdelloidea</taxon>
        <taxon>Philodinida</taxon>
        <taxon>Philodinidae</taxon>
        <taxon>Rotaria</taxon>
    </lineage>
</organism>
<dbReference type="AlphaFoldDB" id="A0A818R5C6"/>
<dbReference type="Proteomes" id="UP000663854">
    <property type="component" value="Unassembled WGS sequence"/>
</dbReference>
<dbReference type="Proteomes" id="UP000663889">
    <property type="component" value="Unassembled WGS sequence"/>
</dbReference>
<evidence type="ECO:0000313" key="3">
    <source>
        <dbReference type="EMBL" id="CAF1091505.1"/>
    </source>
</evidence>
<feature type="transmembrane region" description="Helical" evidence="1">
    <location>
        <begin position="112"/>
        <end position="131"/>
    </location>
</feature>
<dbReference type="EMBL" id="CAJOAX010000748">
    <property type="protein sequence ID" value="CAF3644524.1"/>
    <property type="molecule type" value="Genomic_DNA"/>
</dbReference>
<reference evidence="7" key="1">
    <citation type="submission" date="2021-02" db="EMBL/GenBank/DDBJ databases">
        <authorList>
            <person name="Nowell W R."/>
        </authorList>
    </citation>
    <scope>NUCLEOTIDE SEQUENCE</scope>
</reference>
<evidence type="ECO:0000313" key="8">
    <source>
        <dbReference type="EMBL" id="CAF3814805.1"/>
    </source>
</evidence>
<dbReference type="Proteomes" id="UP000663870">
    <property type="component" value="Unassembled WGS sequence"/>
</dbReference>
<comment type="caution">
    <text evidence="7">The sequence shown here is derived from an EMBL/GenBank/DDBJ whole genome shotgun (WGS) entry which is preliminary data.</text>
</comment>
<keyword evidence="1" id="KW-0812">Transmembrane</keyword>
<evidence type="ECO:0000256" key="1">
    <source>
        <dbReference type="SAM" id="Phobius"/>
    </source>
</evidence>
<evidence type="ECO:0000313" key="2">
    <source>
        <dbReference type="EMBL" id="CAF0930828.1"/>
    </source>
</evidence>
<dbReference type="EMBL" id="CAJNOL010000504">
    <property type="protein sequence ID" value="CAF1094406.1"/>
    <property type="molecule type" value="Genomic_DNA"/>
</dbReference>
<evidence type="ECO:0000313" key="7">
    <source>
        <dbReference type="EMBL" id="CAF3644524.1"/>
    </source>
</evidence>
<protein>
    <submittedName>
        <fullName evidence="7">Uncharacterized protein</fullName>
    </submittedName>
</protein>
<evidence type="ECO:0000313" key="6">
    <source>
        <dbReference type="EMBL" id="CAF1194560.1"/>
    </source>
</evidence>
<evidence type="ECO:0000313" key="10">
    <source>
        <dbReference type="Proteomes" id="UP000663870"/>
    </source>
</evidence>
<dbReference type="Proteomes" id="UP000663882">
    <property type="component" value="Unassembled WGS sequence"/>
</dbReference>
<keyword evidence="1" id="KW-1133">Transmembrane helix</keyword>
<accession>A0A818R5C6</accession>
<feature type="transmembrane region" description="Helical" evidence="1">
    <location>
        <begin position="34"/>
        <end position="52"/>
    </location>
</feature>
<dbReference type="Proteomes" id="UP000663874">
    <property type="component" value="Unassembled WGS sequence"/>
</dbReference>
<dbReference type="EMBL" id="CAJNOO010001370">
    <property type="protein sequence ID" value="CAF1142782.1"/>
    <property type="molecule type" value="Genomic_DNA"/>
</dbReference>
<evidence type="ECO:0000313" key="9">
    <source>
        <dbReference type="Proteomes" id="UP000663823"/>
    </source>
</evidence>
<sequence length="136" mass="15766">MSSQVSTESIIKQLCSGILSGGTIGIFISKGQYVLSYLAFTSLGLIDIAYHLNYLKAHITHLTYNQLTTRRDIRSRFNDLQRNIHRDLRDPRNDFNQELEWLWSDIKRHIDGHIYFGMGFTIAFLLSVVLVPKNHR</sequence>